<accession>A0ACB9F9C9</accession>
<proteinExistence type="predicted"/>
<sequence>MESYGNRIDEEWVNLMSSMFSCDQDSSHFAGHGLFAGEHDHGLYLETPIPWSSANESNSSNSCALDDQILVYASDHDLKPTFYNCFSQESTSATDSLPYPCQDIFQFCNSETPTNNVSHQSKDLCMMEDDGSNYLFLAEVFSNDAMEEILCLKQDDVVEKGKIEKSVDQAVPIANLGKKTPVKRKYEMLDLAHASEDEGNTGKNDKKPKKKTRVAGDNKNKKKLPQTNQKMMTDINIEDENEVSHQNDAKITNKTNNGKGNAQSFGSSSAEDDSDASQDSNEEAMNLTPKTKASRGTATDPQSIYARKRRERINERLRILQNLVPNGTKVDMSTMLEEAVQYVKFLQVQIKLLSSDDMWMYAPIAYNGMDMGLYQNISPTL</sequence>
<keyword evidence="2" id="KW-1185">Reference proteome</keyword>
<evidence type="ECO:0000313" key="2">
    <source>
        <dbReference type="Proteomes" id="UP001055811"/>
    </source>
</evidence>
<name>A0ACB9F9C9_CICIN</name>
<organism evidence="1 2">
    <name type="scientific">Cichorium intybus</name>
    <name type="common">Chicory</name>
    <dbReference type="NCBI Taxonomy" id="13427"/>
    <lineage>
        <taxon>Eukaryota</taxon>
        <taxon>Viridiplantae</taxon>
        <taxon>Streptophyta</taxon>
        <taxon>Embryophyta</taxon>
        <taxon>Tracheophyta</taxon>
        <taxon>Spermatophyta</taxon>
        <taxon>Magnoliopsida</taxon>
        <taxon>eudicotyledons</taxon>
        <taxon>Gunneridae</taxon>
        <taxon>Pentapetalae</taxon>
        <taxon>asterids</taxon>
        <taxon>campanulids</taxon>
        <taxon>Asterales</taxon>
        <taxon>Asteraceae</taxon>
        <taxon>Cichorioideae</taxon>
        <taxon>Cichorieae</taxon>
        <taxon>Cichoriinae</taxon>
        <taxon>Cichorium</taxon>
    </lineage>
</organism>
<dbReference type="Proteomes" id="UP001055811">
    <property type="component" value="Linkage Group LG03"/>
</dbReference>
<gene>
    <name evidence="1" type="ORF">L2E82_17663</name>
</gene>
<reference evidence="2" key="1">
    <citation type="journal article" date="2022" name="Mol. Ecol. Resour.">
        <title>The genomes of chicory, endive, great burdock and yacon provide insights into Asteraceae palaeo-polyploidization history and plant inulin production.</title>
        <authorList>
            <person name="Fan W."/>
            <person name="Wang S."/>
            <person name="Wang H."/>
            <person name="Wang A."/>
            <person name="Jiang F."/>
            <person name="Liu H."/>
            <person name="Zhao H."/>
            <person name="Xu D."/>
            <person name="Zhang Y."/>
        </authorList>
    </citation>
    <scope>NUCLEOTIDE SEQUENCE [LARGE SCALE GENOMIC DNA]</scope>
    <source>
        <strain evidence="2">cv. Punajuju</strain>
    </source>
</reference>
<dbReference type="EMBL" id="CM042011">
    <property type="protein sequence ID" value="KAI3767503.1"/>
    <property type="molecule type" value="Genomic_DNA"/>
</dbReference>
<protein>
    <submittedName>
        <fullName evidence="1">Uncharacterized protein</fullName>
    </submittedName>
</protein>
<evidence type="ECO:0000313" key="1">
    <source>
        <dbReference type="EMBL" id="KAI3767503.1"/>
    </source>
</evidence>
<reference evidence="1 2" key="2">
    <citation type="journal article" date="2022" name="Mol. Ecol. Resour.">
        <title>The genomes of chicory, endive, great burdock and yacon provide insights into Asteraceae paleo-polyploidization history and plant inulin production.</title>
        <authorList>
            <person name="Fan W."/>
            <person name="Wang S."/>
            <person name="Wang H."/>
            <person name="Wang A."/>
            <person name="Jiang F."/>
            <person name="Liu H."/>
            <person name="Zhao H."/>
            <person name="Xu D."/>
            <person name="Zhang Y."/>
        </authorList>
    </citation>
    <scope>NUCLEOTIDE SEQUENCE [LARGE SCALE GENOMIC DNA]</scope>
    <source>
        <strain evidence="2">cv. Punajuju</strain>
        <tissue evidence="1">Leaves</tissue>
    </source>
</reference>
<comment type="caution">
    <text evidence="1">The sequence shown here is derived from an EMBL/GenBank/DDBJ whole genome shotgun (WGS) entry which is preliminary data.</text>
</comment>